<name>A0ABX0VU42_9RHOB</name>
<dbReference type="PROSITE" id="PS50253">
    <property type="entry name" value="COX3"/>
    <property type="match status" value="1"/>
</dbReference>
<comment type="similarity">
    <text evidence="2 7">Belongs to the cytochrome c oxidase subunit 3 family.</text>
</comment>
<dbReference type="SUPFAM" id="SSF81452">
    <property type="entry name" value="Cytochrome c oxidase subunit III-like"/>
    <property type="match status" value="1"/>
</dbReference>
<keyword evidence="6 8" id="KW-0472">Membrane</keyword>
<accession>A0ABX0VU42</accession>
<keyword evidence="11" id="KW-1185">Reference proteome</keyword>
<gene>
    <name evidence="10" type="ORF">HCZ30_02410</name>
</gene>
<dbReference type="PANTHER" id="PTHR11403">
    <property type="entry name" value="CYTOCHROME C OXIDASE SUBUNIT III"/>
    <property type="match status" value="1"/>
</dbReference>
<dbReference type="EMBL" id="JAATOP010000001">
    <property type="protein sequence ID" value="NIY71284.1"/>
    <property type="molecule type" value="Genomic_DNA"/>
</dbReference>
<dbReference type="RefSeq" id="WP_167636162.1">
    <property type="nucleotide sequence ID" value="NZ_JAATOP010000001.1"/>
</dbReference>
<evidence type="ECO:0000313" key="10">
    <source>
        <dbReference type="EMBL" id="NIY71284.1"/>
    </source>
</evidence>
<evidence type="ECO:0000256" key="7">
    <source>
        <dbReference type="RuleBase" id="RU003376"/>
    </source>
</evidence>
<feature type="transmembrane region" description="Helical" evidence="8">
    <location>
        <begin position="27"/>
        <end position="49"/>
    </location>
</feature>
<protein>
    <submittedName>
        <fullName evidence="10">Cytochrome o ubiquinol oxidase subunit III</fullName>
    </submittedName>
</protein>
<dbReference type="InterPro" id="IPR035973">
    <property type="entry name" value="Cyt_c_oxidase_su3-like_sf"/>
</dbReference>
<dbReference type="InterPro" id="IPR000298">
    <property type="entry name" value="Cyt_c_oxidase-like_su3"/>
</dbReference>
<feature type="transmembrane region" description="Helical" evidence="8">
    <location>
        <begin position="100"/>
        <end position="119"/>
    </location>
</feature>
<feature type="domain" description="Heme-copper oxidase subunit III family profile" evidence="9">
    <location>
        <begin position="27"/>
        <end position="204"/>
    </location>
</feature>
<evidence type="ECO:0000313" key="11">
    <source>
        <dbReference type="Proteomes" id="UP000709466"/>
    </source>
</evidence>
<keyword evidence="4 7" id="KW-0812">Transmembrane</keyword>
<evidence type="ECO:0000256" key="1">
    <source>
        <dbReference type="ARBA" id="ARBA00004651"/>
    </source>
</evidence>
<keyword evidence="5 8" id="KW-1133">Transmembrane helix</keyword>
<keyword evidence="3" id="KW-1003">Cell membrane</keyword>
<evidence type="ECO:0000256" key="8">
    <source>
        <dbReference type="SAM" id="Phobius"/>
    </source>
</evidence>
<evidence type="ECO:0000256" key="3">
    <source>
        <dbReference type="ARBA" id="ARBA00022475"/>
    </source>
</evidence>
<evidence type="ECO:0000256" key="5">
    <source>
        <dbReference type="ARBA" id="ARBA00022989"/>
    </source>
</evidence>
<comment type="caution">
    <text evidence="10">The sequence shown here is derived from an EMBL/GenBank/DDBJ whole genome shotgun (WGS) entry which is preliminary data.</text>
</comment>
<comment type="subcellular location">
    <subcellularLocation>
        <location evidence="1 7">Cell membrane</location>
        <topology evidence="1 7">Multi-pass membrane protein</topology>
    </subcellularLocation>
</comment>
<dbReference type="InterPro" id="IPR013833">
    <property type="entry name" value="Cyt_c_oxidase_su3_a-hlx"/>
</dbReference>
<organism evidence="10 11">
    <name type="scientific">Marivivens donghaensis</name>
    <dbReference type="NCBI Taxonomy" id="1699413"/>
    <lineage>
        <taxon>Bacteria</taxon>
        <taxon>Pseudomonadati</taxon>
        <taxon>Pseudomonadota</taxon>
        <taxon>Alphaproteobacteria</taxon>
        <taxon>Rhodobacterales</taxon>
        <taxon>Paracoccaceae</taxon>
        <taxon>Marivivens group</taxon>
        <taxon>Marivivens</taxon>
    </lineage>
</organism>
<proteinExistence type="inferred from homology"/>
<evidence type="ECO:0000256" key="4">
    <source>
        <dbReference type="ARBA" id="ARBA00022692"/>
    </source>
</evidence>
<reference evidence="10 11" key="1">
    <citation type="submission" date="2020-03" db="EMBL/GenBank/DDBJ databases">
        <title>Bacterial isolates of synthetic phycosphere.</title>
        <authorList>
            <person name="Fu H."/>
            <person name="Moran M.A."/>
        </authorList>
    </citation>
    <scope>NUCLEOTIDE SEQUENCE [LARGE SCALE GENOMIC DNA]</scope>
    <source>
        <strain evidence="10 11">HF1</strain>
    </source>
</reference>
<dbReference type="Proteomes" id="UP000709466">
    <property type="component" value="Unassembled WGS sequence"/>
</dbReference>
<evidence type="ECO:0000256" key="2">
    <source>
        <dbReference type="ARBA" id="ARBA00010581"/>
    </source>
</evidence>
<dbReference type="InterPro" id="IPR024791">
    <property type="entry name" value="Cyt_c/ubiquinol_Oxase_su3"/>
</dbReference>
<dbReference type="Pfam" id="PF00510">
    <property type="entry name" value="COX3"/>
    <property type="match status" value="1"/>
</dbReference>
<sequence>MSTTRHPGLNLGPHHGEADDTAEVEVFGFWVFMMSDAIIFGLLMATYVVMSGNLNGGPGPRELFELRPVFIETMLLLFSSLTFGFAQIGMKYHPHPARMIIWLLVSVALALIFVGMEVNDFITMAGKGGIPQASGFLSSFYALVPLHGIHVTAACIWALAILGQIAVYGLDDEVKTGMLRLGILWHFLDIVWIGIFSIVYIGGLA</sequence>
<dbReference type="PANTHER" id="PTHR11403:SF2">
    <property type="entry name" value="CYTOCHROME BO(3) UBIQUINOL OXIDASE SUBUNIT 3"/>
    <property type="match status" value="1"/>
</dbReference>
<dbReference type="Gene3D" id="1.20.120.80">
    <property type="entry name" value="Cytochrome c oxidase, subunit III, four-helix bundle"/>
    <property type="match status" value="1"/>
</dbReference>
<feature type="transmembrane region" description="Helical" evidence="8">
    <location>
        <begin position="140"/>
        <end position="163"/>
    </location>
</feature>
<feature type="transmembrane region" description="Helical" evidence="8">
    <location>
        <begin position="183"/>
        <end position="203"/>
    </location>
</feature>
<evidence type="ECO:0000259" key="9">
    <source>
        <dbReference type="PROSITE" id="PS50253"/>
    </source>
</evidence>
<feature type="transmembrane region" description="Helical" evidence="8">
    <location>
        <begin position="69"/>
        <end position="88"/>
    </location>
</feature>
<evidence type="ECO:0000256" key="6">
    <source>
        <dbReference type="ARBA" id="ARBA00023136"/>
    </source>
</evidence>